<accession>A0A8J3GU93</accession>
<organism evidence="3 4">
    <name type="scientific">Seohaeicola zhoushanensis</name>
    <dbReference type="NCBI Taxonomy" id="1569283"/>
    <lineage>
        <taxon>Bacteria</taxon>
        <taxon>Pseudomonadati</taxon>
        <taxon>Pseudomonadota</taxon>
        <taxon>Alphaproteobacteria</taxon>
        <taxon>Rhodobacterales</taxon>
        <taxon>Roseobacteraceae</taxon>
        <taxon>Seohaeicola</taxon>
    </lineage>
</organism>
<sequence length="361" mass="37177">MMKRSLSLALLFATATAAAAEVKISGYGRFGLDYNDRNASSGVNGIGAPANGVSSTTITSRLRLQFDFSTETDGAVTLGSRLRVEAESRDNVAVTPGFNGAYFFARYGGMTVGVGNILGAIDAMPGFKINNPATGIGIDGAGFHDEVANVAANVAGQFGNWDAYSSTAAGPNGLEILYKSGAFSGHLSYSRTNTDIAPVGDGIPGNASPSNRTRIAMNLAYTFGDWTAVLGGQASDTAGEDKLILAVMGQVGPVGLRFAYADNEGIRKYGIYGDMDVGTASNVLVFVTSEEAADAGAIAQGRDNRDNVGPRVGALADTGGEGESYGVHYSYDLGGGASVEAGAVRSSNDQTQVQAGVFFRF</sequence>
<keyword evidence="4" id="KW-1185">Reference proteome</keyword>
<dbReference type="Gene3D" id="2.40.160.10">
    <property type="entry name" value="Porin"/>
    <property type="match status" value="1"/>
</dbReference>
<dbReference type="Proteomes" id="UP000626220">
    <property type="component" value="Unassembled WGS sequence"/>
</dbReference>
<protein>
    <recommendedName>
        <fullName evidence="2">Porin domain-containing protein</fullName>
    </recommendedName>
</protein>
<evidence type="ECO:0000313" key="3">
    <source>
        <dbReference type="EMBL" id="GHF34657.1"/>
    </source>
</evidence>
<dbReference type="SUPFAM" id="SSF56935">
    <property type="entry name" value="Porins"/>
    <property type="match status" value="1"/>
</dbReference>
<feature type="domain" description="Porin" evidence="2">
    <location>
        <begin position="8"/>
        <end position="350"/>
    </location>
</feature>
<reference evidence="3" key="1">
    <citation type="journal article" date="2014" name="Int. J. Syst. Evol. Microbiol.">
        <title>Complete genome sequence of Corynebacterium casei LMG S-19264T (=DSM 44701T), isolated from a smear-ripened cheese.</title>
        <authorList>
            <consortium name="US DOE Joint Genome Institute (JGI-PGF)"/>
            <person name="Walter F."/>
            <person name="Albersmeier A."/>
            <person name="Kalinowski J."/>
            <person name="Ruckert C."/>
        </authorList>
    </citation>
    <scope>NUCLEOTIDE SEQUENCE</scope>
    <source>
        <strain evidence="3">KCTC 42650</strain>
    </source>
</reference>
<proteinExistence type="predicted"/>
<keyword evidence="1" id="KW-0732">Signal</keyword>
<dbReference type="AlphaFoldDB" id="A0A8J3GU93"/>
<dbReference type="GO" id="GO:0016020">
    <property type="term" value="C:membrane"/>
    <property type="evidence" value="ECO:0007669"/>
    <property type="project" value="InterPro"/>
</dbReference>
<evidence type="ECO:0000259" key="2">
    <source>
        <dbReference type="Pfam" id="PF13609"/>
    </source>
</evidence>
<dbReference type="RefSeq" id="WP_189678227.1">
    <property type="nucleotide sequence ID" value="NZ_BNCJ01000001.1"/>
</dbReference>
<dbReference type="GO" id="GO:0015288">
    <property type="term" value="F:porin activity"/>
    <property type="evidence" value="ECO:0007669"/>
    <property type="project" value="InterPro"/>
</dbReference>
<dbReference type="InterPro" id="IPR023614">
    <property type="entry name" value="Porin_dom_sf"/>
</dbReference>
<dbReference type="Pfam" id="PF13609">
    <property type="entry name" value="Porin_4"/>
    <property type="match status" value="1"/>
</dbReference>
<comment type="caution">
    <text evidence="3">The sequence shown here is derived from an EMBL/GenBank/DDBJ whole genome shotgun (WGS) entry which is preliminary data.</text>
</comment>
<evidence type="ECO:0000313" key="4">
    <source>
        <dbReference type="Proteomes" id="UP000626220"/>
    </source>
</evidence>
<feature type="chain" id="PRO_5035226030" description="Porin domain-containing protein" evidence="1">
    <location>
        <begin position="20"/>
        <end position="361"/>
    </location>
</feature>
<name>A0A8J3GU93_9RHOB</name>
<dbReference type="EMBL" id="BNCJ01000001">
    <property type="protein sequence ID" value="GHF34657.1"/>
    <property type="molecule type" value="Genomic_DNA"/>
</dbReference>
<evidence type="ECO:0000256" key="1">
    <source>
        <dbReference type="SAM" id="SignalP"/>
    </source>
</evidence>
<gene>
    <name evidence="3" type="ORF">GCM10017056_02650</name>
</gene>
<dbReference type="InterPro" id="IPR033900">
    <property type="entry name" value="Gram_neg_porin_domain"/>
</dbReference>
<feature type="signal peptide" evidence="1">
    <location>
        <begin position="1"/>
        <end position="19"/>
    </location>
</feature>
<reference evidence="3" key="2">
    <citation type="submission" date="2020-09" db="EMBL/GenBank/DDBJ databases">
        <authorList>
            <person name="Sun Q."/>
            <person name="Kim S."/>
        </authorList>
    </citation>
    <scope>NUCLEOTIDE SEQUENCE</scope>
    <source>
        <strain evidence="3">KCTC 42650</strain>
    </source>
</reference>